<comment type="subcellular location">
    <subcellularLocation>
        <location evidence="6">Cytoplasm</location>
    </subcellularLocation>
</comment>
<evidence type="ECO:0000313" key="9">
    <source>
        <dbReference type="Proteomes" id="UP001519306"/>
    </source>
</evidence>
<comment type="similarity">
    <text evidence="6">Belongs to the methyltransferase superfamily. RsmI family.</text>
</comment>
<evidence type="ECO:0000256" key="2">
    <source>
        <dbReference type="ARBA" id="ARBA00022552"/>
    </source>
</evidence>
<dbReference type="PANTHER" id="PTHR46111:SF1">
    <property type="entry name" value="RIBOSOMAL RNA SMALL SUBUNIT METHYLTRANSFERASE I"/>
    <property type="match status" value="1"/>
</dbReference>
<keyword evidence="4 6" id="KW-0808">Transferase</keyword>
<dbReference type="InterPro" id="IPR008189">
    <property type="entry name" value="rRNA_ssu_MeTfrase_I"/>
</dbReference>
<dbReference type="InterPro" id="IPR000878">
    <property type="entry name" value="4pyrrol_Mease"/>
</dbReference>
<sequence length="267" mass="30834">MIYFCPTPIGNLKDITKRTLEVLESVDIIAAEDTRITLKLLNSYGIKKKLISYHKFNEKEQSKYIIDLSEDKDIAIVTDAGLPGISDPGEVLARELIKENIDFTVLPGPNAALTALVLSGLSSEHFMFYGFLDSKSSHRKKQLESLKEFPYTMIFYEAPHRLKQTLFDIYEVLGDRKISISREITKMYEQTLRNTTKYFYENFDEIKLKGEFVIVIDGYEKEEVEIDIEELLKEKLESGMKKSQAVKEISKEYDIPKNEVYKISLEV</sequence>
<keyword evidence="9" id="KW-1185">Reference proteome</keyword>
<dbReference type="Gene3D" id="3.30.950.10">
    <property type="entry name" value="Methyltransferase, Cobalt-precorrin-4 Transmethylase, Domain 2"/>
    <property type="match status" value="1"/>
</dbReference>
<evidence type="ECO:0000256" key="1">
    <source>
        <dbReference type="ARBA" id="ARBA00022490"/>
    </source>
</evidence>
<comment type="catalytic activity">
    <reaction evidence="6">
        <text>cytidine(1402) in 16S rRNA + S-adenosyl-L-methionine = 2'-O-methylcytidine(1402) in 16S rRNA + S-adenosyl-L-homocysteine + H(+)</text>
        <dbReference type="Rhea" id="RHEA:42924"/>
        <dbReference type="Rhea" id="RHEA-COMP:10285"/>
        <dbReference type="Rhea" id="RHEA-COMP:10286"/>
        <dbReference type="ChEBI" id="CHEBI:15378"/>
        <dbReference type="ChEBI" id="CHEBI:57856"/>
        <dbReference type="ChEBI" id="CHEBI:59789"/>
        <dbReference type="ChEBI" id="CHEBI:74495"/>
        <dbReference type="ChEBI" id="CHEBI:82748"/>
        <dbReference type="EC" id="2.1.1.198"/>
    </reaction>
</comment>
<dbReference type="GO" id="GO:0008168">
    <property type="term" value="F:methyltransferase activity"/>
    <property type="evidence" value="ECO:0007669"/>
    <property type="project" value="UniProtKB-KW"/>
</dbReference>
<keyword evidence="3 6" id="KW-0489">Methyltransferase</keyword>
<keyword evidence="2 6" id="KW-0698">rRNA processing</keyword>
<reference evidence="8 9" key="1">
    <citation type="submission" date="2021-03" db="EMBL/GenBank/DDBJ databases">
        <title>Genomic Encyclopedia of Type Strains, Phase IV (KMG-IV): sequencing the most valuable type-strain genomes for metagenomic binning, comparative biology and taxonomic classification.</title>
        <authorList>
            <person name="Goeker M."/>
        </authorList>
    </citation>
    <scope>NUCLEOTIDE SEQUENCE [LARGE SCALE GENOMIC DNA]</scope>
    <source>
        <strain evidence="8 9">DSM 27563</strain>
    </source>
</reference>
<dbReference type="GO" id="GO:0032259">
    <property type="term" value="P:methylation"/>
    <property type="evidence" value="ECO:0007669"/>
    <property type="project" value="UniProtKB-KW"/>
</dbReference>
<dbReference type="PIRSF" id="PIRSF005917">
    <property type="entry name" value="MTase_YraL"/>
    <property type="match status" value="1"/>
</dbReference>
<accession>A0ABS4KBH4</accession>
<evidence type="ECO:0000313" key="8">
    <source>
        <dbReference type="EMBL" id="MBP2024690.1"/>
    </source>
</evidence>
<keyword evidence="1 6" id="KW-0963">Cytoplasm</keyword>
<organism evidence="8 9">
    <name type="scientific">Peptoniphilus stercorisuis</name>
    <dbReference type="NCBI Taxonomy" id="1436965"/>
    <lineage>
        <taxon>Bacteria</taxon>
        <taxon>Bacillati</taxon>
        <taxon>Bacillota</taxon>
        <taxon>Tissierellia</taxon>
        <taxon>Tissierellales</taxon>
        <taxon>Peptoniphilaceae</taxon>
        <taxon>Peptoniphilus</taxon>
    </lineage>
</organism>
<evidence type="ECO:0000259" key="7">
    <source>
        <dbReference type="Pfam" id="PF00590"/>
    </source>
</evidence>
<proteinExistence type="inferred from homology"/>
<dbReference type="RefSeq" id="WP_210059999.1">
    <property type="nucleotide sequence ID" value="NZ_JAGGLJ010000002.1"/>
</dbReference>
<evidence type="ECO:0000256" key="6">
    <source>
        <dbReference type="HAMAP-Rule" id="MF_01877"/>
    </source>
</evidence>
<dbReference type="HAMAP" id="MF_01877">
    <property type="entry name" value="16SrRNA_methyltr_I"/>
    <property type="match status" value="1"/>
</dbReference>
<name>A0ABS4KBH4_9FIRM</name>
<dbReference type="CDD" id="cd11648">
    <property type="entry name" value="RsmI"/>
    <property type="match status" value="1"/>
</dbReference>
<protein>
    <recommendedName>
        <fullName evidence="6">Ribosomal RNA small subunit methyltransferase I</fullName>
        <ecNumber evidence="6">2.1.1.198</ecNumber>
    </recommendedName>
    <alternativeName>
        <fullName evidence="6">16S rRNA 2'-O-ribose C1402 methyltransferase</fullName>
    </alternativeName>
    <alternativeName>
        <fullName evidence="6">rRNA (cytidine-2'-O-)-methyltransferase RsmI</fullName>
    </alternativeName>
</protein>
<evidence type="ECO:0000256" key="4">
    <source>
        <dbReference type="ARBA" id="ARBA00022679"/>
    </source>
</evidence>
<dbReference type="InterPro" id="IPR035996">
    <property type="entry name" value="4pyrrol_Methylase_sf"/>
</dbReference>
<feature type="domain" description="Tetrapyrrole methylase" evidence="7">
    <location>
        <begin position="1"/>
        <end position="196"/>
    </location>
</feature>
<keyword evidence="5 6" id="KW-0949">S-adenosyl-L-methionine</keyword>
<dbReference type="EMBL" id="JAGGLJ010000002">
    <property type="protein sequence ID" value="MBP2024690.1"/>
    <property type="molecule type" value="Genomic_DNA"/>
</dbReference>
<dbReference type="InterPro" id="IPR014776">
    <property type="entry name" value="4pyrrole_Mease_sub2"/>
</dbReference>
<evidence type="ECO:0000256" key="3">
    <source>
        <dbReference type="ARBA" id="ARBA00022603"/>
    </source>
</evidence>
<gene>
    <name evidence="6" type="primary">rsmI</name>
    <name evidence="8" type="ORF">J2Z71_000206</name>
</gene>
<comment type="function">
    <text evidence="6">Catalyzes the 2'-O-methylation of the ribose of cytidine 1402 (C1402) in 16S rRNA.</text>
</comment>
<comment type="caution">
    <text evidence="8">The sequence shown here is derived from an EMBL/GenBank/DDBJ whole genome shotgun (WGS) entry which is preliminary data.</text>
</comment>
<dbReference type="NCBIfam" id="TIGR00096">
    <property type="entry name" value="16S rRNA (cytidine(1402)-2'-O)-methyltransferase"/>
    <property type="match status" value="1"/>
</dbReference>
<dbReference type="PANTHER" id="PTHR46111">
    <property type="entry name" value="RIBOSOMAL RNA SMALL SUBUNIT METHYLTRANSFERASE I"/>
    <property type="match status" value="1"/>
</dbReference>
<dbReference type="Gene3D" id="3.40.1010.10">
    <property type="entry name" value="Cobalt-precorrin-4 Transmethylase, Domain 1"/>
    <property type="match status" value="1"/>
</dbReference>
<dbReference type="Pfam" id="PF00590">
    <property type="entry name" value="TP_methylase"/>
    <property type="match status" value="1"/>
</dbReference>
<dbReference type="EC" id="2.1.1.198" evidence="6"/>
<dbReference type="SUPFAM" id="SSF53790">
    <property type="entry name" value="Tetrapyrrole methylase"/>
    <property type="match status" value="1"/>
</dbReference>
<evidence type="ECO:0000256" key="5">
    <source>
        <dbReference type="ARBA" id="ARBA00022691"/>
    </source>
</evidence>
<dbReference type="InterPro" id="IPR014777">
    <property type="entry name" value="4pyrrole_Mease_sub1"/>
</dbReference>
<dbReference type="Proteomes" id="UP001519306">
    <property type="component" value="Unassembled WGS sequence"/>
</dbReference>